<comment type="caution">
    <text evidence="2">The sequence shown here is derived from an EMBL/GenBank/DDBJ whole genome shotgun (WGS) entry which is preliminary data.</text>
</comment>
<reference evidence="2 3" key="1">
    <citation type="submission" date="2021-03" db="EMBL/GenBank/DDBJ databases">
        <authorList>
            <person name="Grouzdev D.S."/>
        </authorList>
    </citation>
    <scope>NUCLEOTIDE SEQUENCE [LARGE SCALE GENOMIC DNA]</scope>
    <source>
        <strain evidence="2 3">M50-1</strain>
    </source>
</reference>
<dbReference type="Proteomes" id="UP001193081">
    <property type="component" value="Unassembled WGS sequence"/>
</dbReference>
<evidence type="ECO:0000313" key="3">
    <source>
        <dbReference type="Proteomes" id="UP001193081"/>
    </source>
</evidence>
<gene>
    <name evidence="2" type="ORF">EYB53_005085</name>
</gene>
<evidence type="ECO:0000313" key="2">
    <source>
        <dbReference type="EMBL" id="MBP1465076.1"/>
    </source>
</evidence>
<sequence length="89" mass="10195">MSVEFSMKPRRWYSSPESQTSGPRYSVEPFPPSIYWHFTTMTARQQGGIIKREQIIVVEPAAPLTRAEQATRWLVSLSALSLRSRIRVG</sequence>
<organism evidence="2 3">
    <name type="scientific">Candidatus Chloroploca mongolica</name>
    <dbReference type="NCBI Taxonomy" id="2528176"/>
    <lineage>
        <taxon>Bacteria</taxon>
        <taxon>Bacillati</taxon>
        <taxon>Chloroflexota</taxon>
        <taxon>Chloroflexia</taxon>
        <taxon>Chloroflexales</taxon>
        <taxon>Chloroflexineae</taxon>
        <taxon>Oscillochloridaceae</taxon>
        <taxon>Candidatus Chloroploca</taxon>
    </lineage>
</organism>
<accession>A0ABS4D6L5</accession>
<keyword evidence="3" id="KW-1185">Reference proteome</keyword>
<dbReference type="RefSeq" id="WP_135477132.1">
    <property type="nucleotide sequence ID" value="NZ_SIJK02000006.1"/>
</dbReference>
<name>A0ABS4D6L5_9CHLR</name>
<protein>
    <submittedName>
        <fullName evidence="2">Uncharacterized protein</fullName>
    </submittedName>
</protein>
<dbReference type="EMBL" id="SIJK02000006">
    <property type="protein sequence ID" value="MBP1465076.1"/>
    <property type="molecule type" value="Genomic_DNA"/>
</dbReference>
<evidence type="ECO:0000256" key="1">
    <source>
        <dbReference type="SAM" id="MobiDB-lite"/>
    </source>
</evidence>
<proteinExistence type="predicted"/>
<feature type="region of interest" description="Disordered" evidence="1">
    <location>
        <begin position="1"/>
        <end position="25"/>
    </location>
</feature>